<reference evidence="9 10" key="1">
    <citation type="journal article" date="2016" name="Front. Microbiol.">
        <title>Comprehensive Phylogenetic Analysis of Bovine Non-aureus Staphylococci Species Based on Whole-Genome Sequencing.</title>
        <authorList>
            <person name="Naushad S."/>
            <person name="Barkema H.W."/>
            <person name="Luby C."/>
            <person name="Condas L.A."/>
            <person name="Nobrega D.B."/>
            <person name="Carson D.A."/>
            <person name="De Buck J."/>
        </authorList>
    </citation>
    <scope>NUCLEOTIDE SEQUENCE [LARGE SCALE GENOMIC DNA]</scope>
    <source>
        <strain evidence="9 10">SNUC 4781</strain>
    </source>
</reference>
<dbReference type="InterPro" id="IPR020845">
    <property type="entry name" value="AMP-binding_CS"/>
</dbReference>
<dbReference type="InterPro" id="IPR042099">
    <property type="entry name" value="ANL_N_sf"/>
</dbReference>
<dbReference type="OrthoDB" id="9778383at2"/>
<dbReference type="GO" id="GO:0004321">
    <property type="term" value="F:fatty-acyl-CoA synthase activity"/>
    <property type="evidence" value="ECO:0007669"/>
    <property type="project" value="TreeGrafter"/>
</dbReference>
<evidence type="ECO:0000313" key="9">
    <source>
        <dbReference type="EMBL" id="RIP34794.1"/>
    </source>
</evidence>
<proteinExistence type="inferred from homology"/>
<dbReference type="InterPro" id="IPR051087">
    <property type="entry name" value="Mitochondrial_ACSM"/>
</dbReference>
<dbReference type="Proteomes" id="UP000265541">
    <property type="component" value="Unassembled WGS sequence"/>
</dbReference>
<dbReference type="GO" id="GO:0006637">
    <property type="term" value="P:acyl-CoA metabolic process"/>
    <property type="evidence" value="ECO:0007669"/>
    <property type="project" value="TreeGrafter"/>
</dbReference>
<comment type="similarity">
    <text evidence="1">Belongs to the ATP-dependent AMP-binding enzyme family.</text>
</comment>
<keyword evidence="4" id="KW-0547">Nucleotide-binding</keyword>
<dbReference type="PANTHER" id="PTHR43605:SF10">
    <property type="entry name" value="ACYL-COA SYNTHETASE MEDIUM CHAIN FAMILY MEMBER 3"/>
    <property type="match status" value="1"/>
</dbReference>
<dbReference type="GO" id="GO:0005524">
    <property type="term" value="F:ATP binding"/>
    <property type="evidence" value="ECO:0007669"/>
    <property type="project" value="UniProtKB-KW"/>
</dbReference>
<dbReference type="GO" id="GO:0015645">
    <property type="term" value="F:fatty acid ligase activity"/>
    <property type="evidence" value="ECO:0007669"/>
    <property type="project" value="TreeGrafter"/>
</dbReference>
<dbReference type="RefSeq" id="WP_119485036.1">
    <property type="nucleotide sequence ID" value="NZ_QYJN01000003.1"/>
</dbReference>
<organism evidence="9 10">
    <name type="scientific">Staphylococcus gallinarum</name>
    <dbReference type="NCBI Taxonomy" id="1293"/>
    <lineage>
        <taxon>Bacteria</taxon>
        <taxon>Bacillati</taxon>
        <taxon>Bacillota</taxon>
        <taxon>Bacilli</taxon>
        <taxon>Bacillales</taxon>
        <taxon>Staphylococcaceae</taxon>
        <taxon>Staphylococcus</taxon>
    </lineage>
</organism>
<evidence type="ECO:0000256" key="5">
    <source>
        <dbReference type="ARBA" id="ARBA00022840"/>
    </source>
</evidence>
<name>A0A3A0VR46_STAGA</name>
<dbReference type="GO" id="GO:0006633">
    <property type="term" value="P:fatty acid biosynthetic process"/>
    <property type="evidence" value="ECO:0007669"/>
    <property type="project" value="TreeGrafter"/>
</dbReference>
<evidence type="ECO:0000256" key="3">
    <source>
        <dbReference type="ARBA" id="ARBA00022598"/>
    </source>
</evidence>
<feature type="domain" description="AMP-dependent synthetase/ligase" evidence="7">
    <location>
        <begin position="25"/>
        <end position="382"/>
    </location>
</feature>
<dbReference type="Gene3D" id="3.30.300.30">
    <property type="match status" value="1"/>
</dbReference>
<sequence length="523" mass="58540">MDKKDLIAPEQYNIVSEIEKYAVDQSKRAIIFEDASGEQHEITYHELINNANKVGNVLSSHGLKKGDKVLVMMPRCIETYEIYLAALKLGIVIIPSSEMLRTKDLQYRITHGEVKAVVVMAERTTEFGDIDIYDQLTKFIVGGHQTDWISLDDEKQSASDNLQLEATTRDDVALLSYTSGTTGNPKAVVHSHGWGYAHMQMAPKHWLSILEDDIVWATAAPGWQKWVWSPFLSIMGSGATAFVYNGKFNAEKYLQLLQDYQINVLCCTPTEYRLMAKLSNLTDYNLEQLHSAVSAGEPLNKEVVDKFQENFKLKVRDGYGQTESTLLIGFLKDTEARPGSMGKAIPGSHTTVVDDDGRLAAVGEVGNIAVPVNLPALFKGYYKDPERTQDPVIGDYFITGDLAKIDEDGYFWFEGRRDDIIISSGYTIGPFEVEDSLTKHPSVKECAVVASPHEIRGNIVKAFVILQDGVPSDEETVKALQNFVKQDVAPYKYPRAIEFVEDLPKTNSGKIRRVELREAEKEK</sequence>
<evidence type="ECO:0000259" key="8">
    <source>
        <dbReference type="Pfam" id="PF13193"/>
    </source>
</evidence>
<dbReference type="AlphaFoldDB" id="A0A3A0VR46"/>
<evidence type="ECO:0000256" key="2">
    <source>
        <dbReference type="ARBA" id="ARBA00017625"/>
    </source>
</evidence>
<dbReference type="PANTHER" id="PTHR43605">
    <property type="entry name" value="ACYL-COENZYME A SYNTHETASE"/>
    <property type="match status" value="1"/>
</dbReference>
<dbReference type="SUPFAM" id="SSF56801">
    <property type="entry name" value="Acetyl-CoA synthetase-like"/>
    <property type="match status" value="1"/>
</dbReference>
<keyword evidence="3 9" id="KW-0436">Ligase</keyword>
<keyword evidence="5" id="KW-0067">ATP-binding</keyword>
<evidence type="ECO:0000256" key="4">
    <source>
        <dbReference type="ARBA" id="ARBA00022741"/>
    </source>
</evidence>
<dbReference type="Gene3D" id="3.40.50.12780">
    <property type="entry name" value="N-terminal domain of ligase-like"/>
    <property type="match status" value="1"/>
</dbReference>
<feature type="domain" description="AMP-binding enzyme C-terminal" evidence="8">
    <location>
        <begin position="432"/>
        <end position="510"/>
    </location>
</feature>
<gene>
    <name evidence="9" type="ORF">BUZ14_06345</name>
</gene>
<accession>A0A3A0VR46</accession>
<comment type="caution">
    <text evidence="9">The sequence shown here is derived from an EMBL/GenBank/DDBJ whole genome shotgun (WGS) entry which is preliminary data.</text>
</comment>
<evidence type="ECO:0000259" key="7">
    <source>
        <dbReference type="Pfam" id="PF00501"/>
    </source>
</evidence>
<dbReference type="Pfam" id="PF00501">
    <property type="entry name" value="AMP-binding"/>
    <property type="match status" value="1"/>
</dbReference>
<evidence type="ECO:0000256" key="1">
    <source>
        <dbReference type="ARBA" id="ARBA00006432"/>
    </source>
</evidence>
<dbReference type="NCBIfam" id="NF047394">
    <property type="entry name" value="AcylCoAsynMbcS"/>
    <property type="match status" value="1"/>
</dbReference>
<dbReference type="CDD" id="cd05972">
    <property type="entry name" value="MACS_like"/>
    <property type="match status" value="1"/>
</dbReference>
<dbReference type="FunFam" id="3.30.300.30:FF:000005">
    <property type="entry name" value="Acyl-coenzyme A synthetase ACSM5, mitochondrial"/>
    <property type="match status" value="1"/>
</dbReference>
<protein>
    <recommendedName>
        <fullName evidence="2">Putative long chain fatty acid-CoA ligase VraA</fullName>
    </recommendedName>
    <alternativeName>
        <fullName evidence="6">Acyl-CoA synthetase</fullName>
    </alternativeName>
</protein>
<evidence type="ECO:0000313" key="10">
    <source>
        <dbReference type="Proteomes" id="UP000265541"/>
    </source>
</evidence>
<dbReference type="InterPro" id="IPR045851">
    <property type="entry name" value="AMP-bd_C_sf"/>
</dbReference>
<dbReference type="Pfam" id="PF13193">
    <property type="entry name" value="AMP-binding_C"/>
    <property type="match status" value="1"/>
</dbReference>
<dbReference type="PROSITE" id="PS00455">
    <property type="entry name" value="AMP_BINDING"/>
    <property type="match status" value="1"/>
</dbReference>
<dbReference type="EMBL" id="QYJN01000003">
    <property type="protein sequence ID" value="RIP34794.1"/>
    <property type="molecule type" value="Genomic_DNA"/>
</dbReference>
<evidence type="ECO:0000256" key="6">
    <source>
        <dbReference type="ARBA" id="ARBA00032875"/>
    </source>
</evidence>
<dbReference type="GO" id="GO:0016405">
    <property type="term" value="F:CoA-ligase activity"/>
    <property type="evidence" value="ECO:0007669"/>
    <property type="project" value="UniProtKB-ARBA"/>
</dbReference>
<dbReference type="InterPro" id="IPR000873">
    <property type="entry name" value="AMP-dep_synth/lig_dom"/>
</dbReference>
<dbReference type="InterPro" id="IPR025110">
    <property type="entry name" value="AMP-bd_C"/>
</dbReference>